<gene>
    <name evidence="15" type="ORF">H7B67_12935</name>
</gene>
<evidence type="ECO:0000256" key="12">
    <source>
        <dbReference type="SAM" id="Phobius"/>
    </source>
</evidence>
<dbReference type="PRINTS" id="PR00344">
    <property type="entry name" value="BCTRLSENSOR"/>
</dbReference>
<keyword evidence="6" id="KW-0808">Transferase</keyword>
<evidence type="ECO:0000256" key="6">
    <source>
        <dbReference type="ARBA" id="ARBA00022679"/>
    </source>
</evidence>
<evidence type="ECO:0000259" key="13">
    <source>
        <dbReference type="PROSITE" id="PS50109"/>
    </source>
</evidence>
<reference evidence="15 16" key="1">
    <citation type="submission" date="2020-08" db="EMBL/GenBank/DDBJ databases">
        <title>Cohnella phylogeny.</title>
        <authorList>
            <person name="Dunlap C."/>
        </authorList>
    </citation>
    <scope>NUCLEOTIDE SEQUENCE [LARGE SCALE GENOMIC DNA]</scope>
    <source>
        <strain evidence="15 16">DSM 25241</strain>
    </source>
</reference>
<evidence type="ECO:0000256" key="1">
    <source>
        <dbReference type="ARBA" id="ARBA00000085"/>
    </source>
</evidence>
<comment type="subcellular location">
    <subcellularLocation>
        <location evidence="2">Cell membrane</location>
        <topology evidence="2">Multi-pass membrane protein</topology>
    </subcellularLocation>
</comment>
<keyword evidence="5" id="KW-0597">Phosphoprotein</keyword>
<evidence type="ECO:0000256" key="10">
    <source>
        <dbReference type="ARBA" id="ARBA00023012"/>
    </source>
</evidence>
<dbReference type="GO" id="GO:0005886">
    <property type="term" value="C:plasma membrane"/>
    <property type="evidence" value="ECO:0007669"/>
    <property type="project" value="UniProtKB-SubCell"/>
</dbReference>
<evidence type="ECO:0000256" key="5">
    <source>
        <dbReference type="ARBA" id="ARBA00022553"/>
    </source>
</evidence>
<evidence type="ECO:0000256" key="2">
    <source>
        <dbReference type="ARBA" id="ARBA00004651"/>
    </source>
</evidence>
<dbReference type="InterPro" id="IPR004358">
    <property type="entry name" value="Sig_transdc_His_kin-like_C"/>
</dbReference>
<dbReference type="GO" id="GO:0005524">
    <property type="term" value="F:ATP binding"/>
    <property type="evidence" value="ECO:0007669"/>
    <property type="project" value="UniProtKB-KW"/>
</dbReference>
<feature type="transmembrane region" description="Helical" evidence="12">
    <location>
        <begin position="304"/>
        <end position="322"/>
    </location>
</feature>
<evidence type="ECO:0000256" key="7">
    <source>
        <dbReference type="ARBA" id="ARBA00022741"/>
    </source>
</evidence>
<dbReference type="Pfam" id="PF06580">
    <property type="entry name" value="His_kinase"/>
    <property type="match status" value="1"/>
</dbReference>
<keyword evidence="10" id="KW-0902">Two-component regulatory system</keyword>
<dbReference type="GO" id="GO:0000155">
    <property type="term" value="F:phosphorelay sensor kinase activity"/>
    <property type="evidence" value="ECO:0007669"/>
    <property type="project" value="InterPro"/>
</dbReference>
<evidence type="ECO:0000256" key="11">
    <source>
        <dbReference type="ARBA" id="ARBA00023136"/>
    </source>
</evidence>
<dbReference type="Gene3D" id="3.30.565.10">
    <property type="entry name" value="Histidine kinase-like ATPase, C-terminal domain"/>
    <property type="match status" value="1"/>
</dbReference>
<dbReference type="InterPro" id="IPR005467">
    <property type="entry name" value="His_kinase_dom"/>
</dbReference>
<feature type="transmembrane region" description="Helical" evidence="12">
    <location>
        <begin position="37"/>
        <end position="56"/>
    </location>
</feature>
<dbReference type="SUPFAM" id="SSF158472">
    <property type="entry name" value="HAMP domain-like"/>
    <property type="match status" value="1"/>
</dbReference>
<keyword evidence="9" id="KW-0067">ATP-binding</keyword>
<name>A0A841SVL5_9BACL</name>
<dbReference type="Pfam" id="PF02518">
    <property type="entry name" value="HATPase_c"/>
    <property type="match status" value="1"/>
</dbReference>
<accession>A0A841SVL5</accession>
<dbReference type="AlphaFoldDB" id="A0A841SVL5"/>
<dbReference type="PANTHER" id="PTHR34220">
    <property type="entry name" value="SENSOR HISTIDINE KINASE YPDA"/>
    <property type="match status" value="1"/>
</dbReference>
<keyword evidence="8 15" id="KW-0418">Kinase</keyword>
<dbReference type="InterPro" id="IPR003594">
    <property type="entry name" value="HATPase_dom"/>
</dbReference>
<dbReference type="Pfam" id="PF00672">
    <property type="entry name" value="HAMP"/>
    <property type="match status" value="1"/>
</dbReference>
<dbReference type="CDD" id="cd06225">
    <property type="entry name" value="HAMP"/>
    <property type="match status" value="1"/>
</dbReference>
<comment type="catalytic activity">
    <reaction evidence="1">
        <text>ATP + protein L-histidine = ADP + protein N-phospho-L-histidine.</text>
        <dbReference type="EC" id="2.7.13.3"/>
    </reaction>
</comment>
<dbReference type="InterPro" id="IPR036890">
    <property type="entry name" value="HATPase_C_sf"/>
</dbReference>
<dbReference type="SUPFAM" id="SSF55874">
    <property type="entry name" value="ATPase domain of HSP90 chaperone/DNA topoisomerase II/histidine kinase"/>
    <property type="match status" value="1"/>
</dbReference>
<keyword evidence="12" id="KW-0812">Transmembrane</keyword>
<evidence type="ECO:0000313" key="16">
    <source>
        <dbReference type="Proteomes" id="UP000535838"/>
    </source>
</evidence>
<feature type="domain" description="HAMP" evidence="14">
    <location>
        <begin position="324"/>
        <end position="376"/>
    </location>
</feature>
<sequence length="595" mass="66421">MRIDAVGLPKGDQPVRGSPFRPVYRAISRLSLQRKVFFSYVVLILVPMAILTWFSYQRSAEIVRRQTMQSAEQVFDEAVRQLNTLTDKAIGALNTVSLDGQINAILATDADRYEIPTQMTDYNKITPFLQNIEKSQGVYRVRLYIDDRFVYSNDGARLSPLSELDNEAWHGRMAASGQSAYWFVPRREAGSVPVVSVARTIWNLLDFTDPVGVARVDIPLSDLERIVKEAQLTASSYAFLRDEGSGESVAASLSGIEDLEAANERSDRELLTRTAAIPGTAWSLVSRVSLQEALRPLTDLRNRMIAMMLVITAISYVVAYFYSKLSTVRIKRLSSRMRLVQNGELPAVMSVSGKDEIGELTESFNFMVRRMDGLVQEKFRMGKELKNAELRTLQAQINPHLLYNSLDTINCLAIEHQVPDISRMVLSLTRFYKLGLSKGKELVPLRAELQHIRAYVGIMNMRYDEAIGLTFEVPPELEDCLVLRTILQPIVENSVLHGIMETERKRGSIAITAEREDAHTLVLQIADDGKGIPPSKLAGLLDRPSSEDPEGGGFGLINVNDRIQLTFGEEFGLSVHSEGEGGTSVRLRLPIVEAA</sequence>
<evidence type="ECO:0000256" key="4">
    <source>
        <dbReference type="ARBA" id="ARBA00022475"/>
    </source>
</evidence>
<keyword evidence="12" id="KW-1133">Transmembrane helix</keyword>
<keyword evidence="4" id="KW-1003">Cell membrane</keyword>
<keyword evidence="11 12" id="KW-0472">Membrane</keyword>
<comment type="caution">
    <text evidence="15">The sequence shown here is derived from an EMBL/GenBank/DDBJ whole genome shotgun (WGS) entry which is preliminary data.</text>
</comment>
<evidence type="ECO:0000256" key="3">
    <source>
        <dbReference type="ARBA" id="ARBA00012438"/>
    </source>
</evidence>
<dbReference type="SMART" id="SM00387">
    <property type="entry name" value="HATPase_c"/>
    <property type="match status" value="1"/>
</dbReference>
<dbReference type="Proteomes" id="UP000535838">
    <property type="component" value="Unassembled WGS sequence"/>
</dbReference>
<protein>
    <recommendedName>
        <fullName evidence="3">histidine kinase</fullName>
        <ecNumber evidence="3">2.7.13.3</ecNumber>
    </recommendedName>
</protein>
<evidence type="ECO:0000256" key="9">
    <source>
        <dbReference type="ARBA" id="ARBA00022840"/>
    </source>
</evidence>
<keyword evidence="16" id="KW-1185">Reference proteome</keyword>
<organism evidence="15 16">
    <name type="scientific">Cohnella thailandensis</name>
    <dbReference type="NCBI Taxonomy" id="557557"/>
    <lineage>
        <taxon>Bacteria</taxon>
        <taxon>Bacillati</taxon>
        <taxon>Bacillota</taxon>
        <taxon>Bacilli</taxon>
        <taxon>Bacillales</taxon>
        <taxon>Paenibacillaceae</taxon>
        <taxon>Cohnella</taxon>
    </lineage>
</organism>
<dbReference type="EC" id="2.7.13.3" evidence="3"/>
<proteinExistence type="predicted"/>
<dbReference type="EMBL" id="JACJVQ010000008">
    <property type="protein sequence ID" value="MBB6635019.1"/>
    <property type="molecule type" value="Genomic_DNA"/>
</dbReference>
<dbReference type="SMART" id="SM00304">
    <property type="entry name" value="HAMP"/>
    <property type="match status" value="1"/>
</dbReference>
<dbReference type="RefSeq" id="WP_185120234.1">
    <property type="nucleotide sequence ID" value="NZ_JACJVQ010000008.1"/>
</dbReference>
<feature type="domain" description="Histidine kinase" evidence="13">
    <location>
        <begin position="414"/>
        <end position="593"/>
    </location>
</feature>
<dbReference type="Gene3D" id="6.10.340.10">
    <property type="match status" value="1"/>
</dbReference>
<dbReference type="PANTHER" id="PTHR34220:SF7">
    <property type="entry name" value="SENSOR HISTIDINE KINASE YPDA"/>
    <property type="match status" value="1"/>
</dbReference>
<dbReference type="InterPro" id="IPR003660">
    <property type="entry name" value="HAMP_dom"/>
</dbReference>
<dbReference type="PROSITE" id="PS50109">
    <property type="entry name" value="HIS_KIN"/>
    <property type="match status" value="1"/>
</dbReference>
<dbReference type="InterPro" id="IPR050640">
    <property type="entry name" value="Bact_2-comp_sensor_kinase"/>
</dbReference>
<dbReference type="PROSITE" id="PS50885">
    <property type="entry name" value="HAMP"/>
    <property type="match status" value="1"/>
</dbReference>
<dbReference type="InterPro" id="IPR010559">
    <property type="entry name" value="Sig_transdc_His_kin_internal"/>
</dbReference>
<evidence type="ECO:0000313" key="15">
    <source>
        <dbReference type="EMBL" id="MBB6635019.1"/>
    </source>
</evidence>
<evidence type="ECO:0000259" key="14">
    <source>
        <dbReference type="PROSITE" id="PS50885"/>
    </source>
</evidence>
<keyword evidence="7" id="KW-0547">Nucleotide-binding</keyword>
<evidence type="ECO:0000256" key="8">
    <source>
        <dbReference type="ARBA" id="ARBA00022777"/>
    </source>
</evidence>